<dbReference type="AlphaFoldDB" id="W6U1A1"/>
<accession>W6U1A1</accession>
<protein>
    <submittedName>
        <fullName evidence="1">Putative exported protein</fullName>
    </submittedName>
</protein>
<gene>
    <name evidence="1" type="ORF">BDCR2A_00999</name>
</gene>
<evidence type="ECO:0000313" key="1">
    <source>
        <dbReference type="EMBL" id="ETZ19026.1"/>
    </source>
</evidence>
<comment type="caution">
    <text evidence="1">The sequence shown here is derived from an EMBL/GenBank/DDBJ whole genome shotgun (WGS) entry which is preliminary data.</text>
</comment>
<proteinExistence type="predicted"/>
<evidence type="ECO:0000313" key="2">
    <source>
        <dbReference type="Proteomes" id="UP000019148"/>
    </source>
</evidence>
<dbReference type="PATRIC" id="fig|1432657.3.peg.987"/>
<sequence>MNLMNLAIKGAVYNKSALLLDRLKEIKKTTNSEYLKKLLVNY</sequence>
<dbReference type="Proteomes" id="UP000019148">
    <property type="component" value="Unassembled WGS sequence"/>
</dbReference>
<dbReference type="EMBL" id="AZIT01000001">
    <property type="protein sequence ID" value="ETZ19026.1"/>
    <property type="molecule type" value="Genomic_DNA"/>
</dbReference>
<organism evidence="1 2">
    <name type="scientific">Borrelia duttonii CR2A</name>
    <dbReference type="NCBI Taxonomy" id="1432657"/>
    <lineage>
        <taxon>Bacteria</taxon>
        <taxon>Pseudomonadati</taxon>
        <taxon>Spirochaetota</taxon>
        <taxon>Spirochaetia</taxon>
        <taxon>Spirochaetales</taxon>
        <taxon>Borreliaceae</taxon>
        <taxon>Borrelia</taxon>
    </lineage>
</organism>
<reference evidence="1 2" key="1">
    <citation type="submission" date="2013-12" db="EMBL/GenBank/DDBJ databases">
        <title>Comparative genomics of relapsing fever spirochetes.</title>
        <authorList>
            <person name="Schwan T.G."/>
            <person name="Raffel S.J."/>
            <person name="Porcella S.F."/>
        </authorList>
    </citation>
    <scope>NUCLEOTIDE SEQUENCE [LARGE SCALE GENOMIC DNA]</scope>
    <source>
        <strain evidence="1 2">CR2A</strain>
    </source>
</reference>
<name>W6U1A1_9SPIR</name>